<dbReference type="Proteomes" id="UP001055072">
    <property type="component" value="Unassembled WGS sequence"/>
</dbReference>
<organism evidence="1 2">
    <name type="scientific">Irpex rosettiformis</name>
    <dbReference type="NCBI Taxonomy" id="378272"/>
    <lineage>
        <taxon>Eukaryota</taxon>
        <taxon>Fungi</taxon>
        <taxon>Dikarya</taxon>
        <taxon>Basidiomycota</taxon>
        <taxon>Agaricomycotina</taxon>
        <taxon>Agaricomycetes</taxon>
        <taxon>Polyporales</taxon>
        <taxon>Irpicaceae</taxon>
        <taxon>Irpex</taxon>
    </lineage>
</organism>
<reference evidence="1" key="1">
    <citation type="journal article" date="2021" name="Environ. Microbiol.">
        <title>Gene family expansions and transcriptome signatures uncover fungal adaptations to wood decay.</title>
        <authorList>
            <person name="Hage H."/>
            <person name="Miyauchi S."/>
            <person name="Viragh M."/>
            <person name="Drula E."/>
            <person name="Min B."/>
            <person name="Chaduli D."/>
            <person name="Navarro D."/>
            <person name="Favel A."/>
            <person name="Norest M."/>
            <person name="Lesage-Meessen L."/>
            <person name="Balint B."/>
            <person name="Merenyi Z."/>
            <person name="de Eugenio L."/>
            <person name="Morin E."/>
            <person name="Martinez A.T."/>
            <person name="Baldrian P."/>
            <person name="Stursova M."/>
            <person name="Martinez M.J."/>
            <person name="Novotny C."/>
            <person name="Magnuson J.K."/>
            <person name="Spatafora J.W."/>
            <person name="Maurice S."/>
            <person name="Pangilinan J."/>
            <person name="Andreopoulos W."/>
            <person name="LaButti K."/>
            <person name="Hundley H."/>
            <person name="Na H."/>
            <person name="Kuo A."/>
            <person name="Barry K."/>
            <person name="Lipzen A."/>
            <person name="Henrissat B."/>
            <person name="Riley R."/>
            <person name="Ahrendt S."/>
            <person name="Nagy L.G."/>
            <person name="Grigoriev I.V."/>
            <person name="Martin F."/>
            <person name="Rosso M.N."/>
        </authorList>
    </citation>
    <scope>NUCLEOTIDE SEQUENCE</scope>
    <source>
        <strain evidence="1">CBS 384.51</strain>
    </source>
</reference>
<protein>
    <submittedName>
        <fullName evidence="1">Uncharacterized protein</fullName>
    </submittedName>
</protein>
<sequence>MGLFSGWFRKTQPPDYEQVLASLALDIQKRQTHLSEIRLRERRATLLFSLYALASWAAYVVIWWLGIIATIGGHSHRDGGVEAVIEGVPVFVGPVVILFIRRIVQMWYTRIGDKEEKHLIGLRKQQREKIEEIKKATNYYTTRTLLERYDDGPRSPAHPPPSADPKTPVKRVPDANGGQHSPRAAGKGQLPVTPNRPTANHQGDTQWATLHPSSAHLTPPLTPGLKQQLSPSPQRPLPPPRKQWYDRLADAILGDEDSASAAGGREAASRYALICQKCFSHNGLVKEMMWDDTQYICRRCGHFNPSPRSMRLAQSQTSPSGASRSSVSPVREDAGTLAPPFEQSIQTQDEPNFELLQTPDGKKGLRKRKGSRKSEAGKDEKEQGSPEAMEVDEDSDS</sequence>
<gene>
    <name evidence="1" type="ORF">BDY19DRAFT_938581</name>
</gene>
<evidence type="ECO:0000313" key="1">
    <source>
        <dbReference type="EMBL" id="KAI0090120.1"/>
    </source>
</evidence>
<comment type="caution">
    <text evidence="1">The sequence shown here is derived from an EMBL/GenBank/DDBJ whole genome shotgun (WGS) entry which is preliminary data.</text>
</comment>
<keyword evidence="2" id="KW-1185">Reference proteome</keyword>
<name>A0ACB8U768_9APHY</name>
<accession>A0ACB8U768</accession>
<evidence type="ECO:0000313" key="2">
    <source>
        <dbReference type="Proteomes" id="UP001055072"/>
    </source>
</evidence>
<proteinExistence type="predicted"/>
<dbReference type="EMBL" id="MU274908">
    <property type="protein sequence ID" value="KAI0090120.1"/>
    <property type="molecule type" value="Genomic_DNA"/>
</dbReference>